<dbReference type="InterPro" id="IPR027359">
    <property type="entry name" value="Volt_channel_dom_sf"/>
</dbReference>
<dbReference type="PRINTS" id="PR00169">
    <property type="entry name" value="KCHANNEL"/>
</dbReference>
<keyword evidence="3" id="KW-0633">Potassium transport</keyword>
<dbReference type="PANTHER" id="PTHR10027:SF10">
    <property type="entry name" value="SLOWPOKE 2, ISOFORM D"/>
    <property type="match status" value="1"/>
</dbReference>
<dbReference type="Pfam" id="PF22614">
    <property type="entry name" value="Slo-like_RCK"/>
    <property type="match status" value="2"/>
</dbReference>
<dbReference type="InterPro" id="IPR003148">
    <property type="entry name" value="RCK_N"/>
</dbReference>
<feature type="region of interest" description="Disordered" evidence="12">
    <location>
        <begin position="841"/>
        <end position="873"/>
    </location>
</feature>
<feature type="transmembrane region" description="Helical" evidence="13">
    <location>
        <begin position="654"/>
        <end position="673"/>
    </location>
</feature>
<feature type="transmembrane region" description="Helical" evidence="13">
    <location>
        <begin position="85"/>
        <end position="106"/>
    </location>
</feature>
<feature type="transmembrane region" description="Helical" evidence="13">
    <location>
        <begin position="270"/>
        <end position="294"/>
    </location>
</feature>
<feature type="domain" description="RCK N-terminal" evidence="16">
    <location>
        <begin position="965"/>
        <end position="1092"/>
    </location>
</feature>
<evidence type="ECO:0000256" key="6">
    <source>
        <dbReference type="ARBA" id="ARBA00022958"/>
    </source>
</evidence>
<keyword evidence="10 17" id="KW-0407">Ion channel</keyword>
<feature type="region of interest" description="Disordered" evidence="12">
    <location>
        <begin position="1342"/>
        <end position="1363"/>
    </location>
</feature>
<keyword evidence="6" id="KW-0630">Potassium</keyword>
<dbReference type="Pfam" id="PF03493">
    <property type="entry name" value="BK_channel_a"/>
    <property type="match status" value="1"/>
</dbReference>
<evidence type="ECO:0000256" key="1">
    <source>
        <dbReference type="ARBA" id="ARBA00004141"/>
    </source>
</evidence>
<feature type="region of interest" description="Disordered" evidence="12">
    <location>
        <begin position="13"/>
        <end position="34"/>
    </location>
</feature>
<evidence type="ECO:0000256" key="10">
    <source>
        <dbReference type="ARBA" id="ARBA00023303"/>
    </source>
</evidence>
<evidence type="ECO:0000256" key="3">
    <source>
        <dbReference type="ARBA" id="ARBA00022538"/>
    </source>
</evidence>
<evidence type="ECO:0000313" key="18">
    <source>
        <dbReference type="Proteomes" id="UP000054558"/>
    </source>
</evidence>
<proteinExistence type="predicted"/>
<keyword evidence="7 13" id="KW-1133">Transmembrane helix</keyword>
<keyword evidence="18" id="KW-1185">Reference proteome</keyword>
<name>A0A1Y1IB59_KLENI</name>
<feature type="transmembrane region" description="Helical" evidence="13">
    <location>
        <begin position="213"/>
        <end position="233"/>
    </location>
</feature>
<dbReference type="GO" id="GO:0071805">
    <property type="term" value="P:potassium ion transmembrane transport"/>
    <property type="evidence" value="ECO:0000318"/>
    <property type="project" value="GO_Central"/>
</dbReference>
<dbReference type="SUPFAM" id="SSF81324">
    <property type="entry name" value="Voltage-gated potassium channels"/>
    <property type="match status" value="1"/>
</dbReference>
<feature type="transmembrane region" description="Helical" evidence="13">
    <location>
        <begin position="126"/>
        <end position="145"/>
    </location>
</feature>
<feature type="domain" description="Ion transport" evidence="14">
    <location>
        <begin position="88"/>
        <end position="283"/>
    </location>
</feature>
<evidence type="ECO:0000256" key="11">
    <source>
        <dbReference type="SAM" id="Coils"/>
    </source>
</evidence>
<comment type="subcellular location">
    <subcellularLocation>
        <location evidence="1">Membrane</location>
        <topology evidence="1">Multi-pass membrane protein</topology>
    </subcellularLocation>
</comment>
<evidence type="ECO:0000256" key="7">
    <source>
        <dbReference type="ARBA" id="ARBA00022989"/>
    </source>
</evidence>
<dbReference type="GO" id="GO:0016020">
    <property type="term" value="C:membrane"/>
    <property type="evidence" value="ECO:0000318"/>
    <property type="project" value="GO_Central"/>
</dbReference>
<organism evidence="17 18">
    <name type="scientific">Klebsormidium nitens</name>
    <name type="common">Green alga</name>
    <name type="synonym">Ulothrix nitens</name>
    <dbReference type="NCBI Taxonomy" id="105231"/>
    <lineage>
        <taxon>Eukaryota</taxon>
        <taxon>Viridiplantae</taxon>
        <taxon>Streptophyta</taxon>
        <taxon>Klebsormidiophyceae</taxon>
        <taxon>Klebsormidiales</taxon>
        <taxon>Klebsormidiaceae</taxon>
        <taxon>Klebsormidium</taxon>
    </lineage>
</organism>
<evidence type="ECO:0000259" key="15">
    <source>
        <dbReference type="Pfam" id="PF03493"/>
    </source>
</evidence>
<keyword evidence="11" id="KW-0175">Coiled coil</keyword>
<feature type="region of interest" description="Disordered" evidence="12">
    <location>
        <begin position="895"/>
        <end position="929"/>
    </location>
</feature>
<dbReference type="InterPro" id="IPR047871">
    <property type="entry name" value="K_chnl_Slo-like"/>
</dbReference>
<evidence type="ECO:0000256" key="9">
    <source>
        <dbReference type="ARBA" id="ARBA00023136"/>
    </source>
</evidence>
<dbReference type="GO" id="GO:0005267">
    <property type="term" value="F:potassium channel activity"/>
    <property type="evidence" value="ECO:0000318"/>
    <property type="project" value="GO_Central"/>
</dbReference>
<feature type="domain" description="RCK N-terminal" evidence="16">
    <location>
        <begin position="312"/>
        <end position="421"/>
    </location>
</feature>
<keyword evidence="9 13" id="KW-0472">Membrane</keyword>
<evidence type="ECO:0000256" key="13">
    <source>
        <dbReference type="SAM" id="Phobius"/>
    </source>
</evidence>
<gene>
    <name evidence="17" type="ORF">KFL_004090060</name>
</gene>
<evidence type="ECO:0000256" key="12">
    <source>
        <dbReference type="SAM" id="MobiDB-lite"/>
    </source>
</evidence>
<feature type="transmembrane region" description="Helical" evidence="13">
    <location>
        <begin position="240"/>
        <end position="258"/>
    </location>
</feature>
<evidence type="ECO:0000256" key="8">
    <source>
        <dbReference type="ARBA" id="ARBA00023065"/>
    </source>
</evidence>
<dbReference type="InterPro" id="IPR003929">
    <property type="entry name" value="K_chnl_BK_asu"/>
</dbReference>
<protein>
    <submittedName>
        <fullName evidence="17">Ca2+-activated K+ channel Slowpoke alpha subunit</fullName>
    </submittedName>
</protein>
<dbReference type="Proteomes" id="UP000054558">
    <property type="component" value="Unassembled WGS sequence"/>
</dbReference>
<feature type="compositionally biased region" description="Basic and acidic residues" evidence="12">
    <location>
        <begin position="771"/>
        <end position="785"/>
    </location>
</feature>
<keyword evidence="4 13" id="KW-0812">Transmembrane</keyword>
<accession>A0A1Y1IB59</accession>
<evidence type="ECO:0000259" key="16">
    <source>
        <dbReference type="Pfam" id="PF22614"/>
    </source>
</evidence>
<keyword evidence="5" id="KW-0631">Potassium channel</keyword>
<feature type="transmembrane region" description="Helical" evidence="13">
    <location>
        <begin position="152"/>
        <end position="174"/>
    </location>
</feature>
<evidence type="ECO:0000256" key="5">
    <source>
        <dbReference type="ARBA" id="ARBA00022826"/>
    </source>
</evidence>
<feature type="coiled-coil region" evidence="11">
    <location>
        <begin position="1378"/>
        <end position="1405"/>
    </location>
</feature>
<dbReference type="InterPro" id="IPR005821">
    <property type="entry name" value="Ion_trans_dom"/>
</dbReference>
<sequence>MAATGPFLRLAVPDAEEGRAPPRVAGSSDSPLYRKRVTEIEQISSSAGMDLPQPSSPHGPESDAAIFAAVSFRQRLRKYLEVSRAGLFLDLFSTGLSMLAVLLYIVETYRVEPFSGDVVNWSAWEFVVEFVISSFFLLEYLLRFYVAENRLVYVFSLAGIVDVLTIVPTFLAAIQNASTTLNFLRVVRILRITRVLRVHRLLSRTDAEVHRKVMMLAYTVVCTIFVTAGLLNIAERRQHLSFLNAVYLTCISLSTIGYGDIHPESDAGKVIILGMLAVIFIVLPYQTTSLFNLLSLSSLYARIWYRPLRTGSHVVLCGNLTTRGVSDFITEFFDKDHGFGDQDLVLLAPQAPSRQLELLMRASVHSRHMQYVEGSPMFAKDLRRAAVERASACFFLTDKFCHDASEEDSSSIMLALAVQQYLTDHANSTGATHSDAQVRLSVPAFSGSVACQFWFCHDASDDDSSSIMLTLAVQQYLKDHANSTGATHSSNMLALAVQQYPIDHTNSTGATHSDASDDDCSSTMLALAVQHSLKDHSNSTGATHSPRLIVQLLKPENREHLIANMAVHSGLEPACLNGHDVVCVNEIKLALLGAACHTPGLSTLITNLCMSTRVSRKSSKHREPWQQEYMHGATQEIYRTPLSAGFKGMRFEEVAALVYEGCGCLLIGLAVMGESFEAGDREILLNPWGFVIEDVRRTLGFIVAQDVGASLVVAHFGLKISPKKILPDAYLAPQFSPEWDVHRTYTRREDFEADAERFQDSSPRASVRPPRPPERNPKRRSSDGILHRINSFGKLSAAKLSALHLFRDKPPLPVKTAKLPPAAIPSAMNLALTALRTRSFIPATPDLKPPSRSRPTTPKPGTATPRDEQRPPKSALFRFGGVRASADLDDEVGLLERRPSQRPSRQSDVSVAAEAPRGRRISGAESEREYWDRAAQEPLEALGELYHLDSEGNPLEECRLGRVTFDGHVVVCGPVEGLFHLIAPLRRKTLDKLRPIVIMDDVLPLREQASDAFRSFPFRSWERLSIFPGLYFFQGSPQSTDDLMRMNLQGASGAVILSKSYGPGRERLEYMLDADTIFTFQHFKAINPSLEVQCELVSAANLAFLLPGPARAVAISAHEPQSAPPFAAGRVLIGQMLDRLLPQTFYNGDLQLILHQLLVGVKGSSPVGNGASQPTFPSKGVCIRQVPVPPAFYGRTYGELVAHMVRTEKQLCLGLYRQGEENTGMFPYVCTNPVASTIVAGDDVIFVIAHVSVTSPVEDMDRRTPQGAPSSSVWSLVTASRVLAKVTGEYKRGQEFRLRKVGASEDNIAGLNTKKRLTRVGSMPERQLAAAALGIARSGSVEDDEVGVEGPSADVERKEARQAEPGNAEVMQMMREIMSGVEGIKEQVLEEINSLKKEISSLKKQVTWTRFDQNTQNSLLY</sequence>
<evidence type="ECO:0000256" key="2">
    <source>
        <dbReference type="ARBA" id="ARBA00022448"/>
    </source>
</evidence>
<dbReference type="PANTHER" id="PTHR10027">
    <property type="entry name" value="CALCIUM-ACTIVATED POTASSIUM CHANNEL ALPHA CHAIN"/>
    <property type="match status" value="1"/>
</dbReference>
<dbReference type="Gene3D" id="3.40.50.720">
    <property type="entry name" value="NAD(P)-binding Rossmann-like Domain"/>
    <property type="match status" value="2"/>
</dbReference>
<keyword evidence="8" id="KW-0406">Ion transport</keyword>
<reference evidence="17 18" key="1">
    <citation type="journal article" date="2014" name="Nat. Commun.">
        <title>Klebsormidium flaccidum genome reveals primary factors for plant terrestrial adaptation.</title>
        <authorList>
            <person name="Hori K."/>
            <person name="Maruyama F."/>
            <person name="Fujisawa T."/>
            <person name="Togashi T."/>
            <person name="Yamamoto N."/>
            <person name="Seo M."/>
            <person name="Sato S."/>
            <person name="Yamada T."/>
            <person name="Mori H."/>
            <person name="Tajima N."/>
            <person name="Moriyama T."/>
            <person name="Ikeuchi M."/>
            <person name="Watanabe M."/>
            <person name="Wada H."/>
            <person name="Kobayashi K."/>
            <person name="Saito M."/>
            <person name="Masuda T."/>
            <person name="Sasaki-Sekimoto Y."/>
            <person name="Mashiguchi K."/>
            <person name="Awai K."/>
            <person name="Shimojima M."/>
            <person name="Masuda S."/>
            <person name="Iwai M."/>
            <person name="Nobusawa T."/>
            <person name="Narise T."/>
            <person name="Kondo S."/>
            <person name="Saito H."/>
            <person name="Sato R."/>
            <person name="Murakawa M."/>
            <person name="Ihara Y."/>
            <person name="Oshima-Yamada Y."/>
            <person name="Ohtaka K."/>
            <person name="Satoh M."/>
            <person name="Sonobe K."/>
            <person name="Ishii M."/>
            <person name="Ohtani R."/>
            <person name="Kanamori-Sato M."/>
            <person name="Honoki R."/>
            <person name="Miyazaki D."/>
            <person name="Mochizuki H."/>
            <person name="Umetsu J."/>
            <person name="Higashi K."/>
            <person name="Shibata D."/>
            <person name="Kamiya Y."/>
            <person name="Sato N."/>
            <person name="Nakamura Y."/>
            <person name="Tabata S."/>
            <person name="Ida S."/>
            <person name="Kurokawa K."/>
            <person name="Ohta H."/>
        </authorList>
    </citation>
    <scope>NUCLEOTIDE SEQUENCE [LARGE SCALE GENOMIC DNA]</scope>
    <source>
        <strain evidence="17 18">NIES-2285</strain>
    </source>
</reference>
<dbReference type="Gene3D" id="1.20.120.350">
    <property type="entry name" value="Voltage-gated potassium channels. Chain C"/>
    <property type="match status" value="1"/>
</dbReference>
<dbReference type="Gene3D" id="1.10.287.70">
    <property type="match status" value="1"/>
</dbReference>
<dbReference type="STRING" id="105231.A0A1Y1IB59"/>
<dbReference type="OMA" id="MEPRCLL"/>
<dbReference type="OrthoDB" id="296522at2759"/>
<feature type="region of interest" description="Disordered" evidence="12">
    <location>
        <begin position="753"/>
        <end position="785"/>
    </location>
</feature>
<evidence type="ECO:0000313" key="17">
    <source>
        <dbReference type="EMBL" id="GAQ88204.1"/>
    </source>
</evidence>
<feature type="domain" description="Calcium-activated potassium channel BK alpha subunit" evidence="15">
    <location>
        <begin position="580"/>
        <end position="669"/>
    </location>
</feature>
<dbReference type="Pfam" id="PF00520">
    <property type="entry name" value="Ion_trans"/>
    <property type="match status" value="1"/>
</dbReference>
<keyword evidence="2" id="KW-0813">Transport</keyword>
<dbReference type="EMBL" id="DF237358">
    <property type="protein sequence ID" value="GAQ88204.1"/>
    <property type="molecule type" value="Genomic_DNA"/>
</dbReference>
<evidence type="ECO:0000259" key="14">
    <source>
        <dbReference type="Pfam" id="PF00520"/>
    </source>
</evidence>
<evidence type="ECO:0000256" key="4">
    <source>
        <dbReference type="ARBA" id="ARBA00022692"/>
    </source>
</evidence>